<gene>
    <name evidence="1" type="ORF">SPARVUS_LOCUS13942503</name>
</gene>
<name>A0ABN9GEQ3_9NEOB</name>
<organism evidence="1 2">
    <name type="scientific">Staurois parvus</name>
    <dbReference type="NCBI Taxonomy" id="386267"/>
    <lineage>
        <taxon>Eukaryota</taxon>
        <taxon>Metazoa</taxon>
        <taxon>Chordata</taxon>
        <taxon>Craniata</taxon>
        <taxon>Vertebrata</taxon>
        <taxon>Euteleostomi</taxon>
        <taxon>Amphibia</taxon>
        <taxon>Batrachia</taxon>
        <taxon>Anura</taxon>
        <taxon>Neobatrachia</taxon>
        <taxon>Ranoidea</taxon>
        <taxon>Ranidae</taxon>
        <taxon>Staurois</taxon>
    </lineage>
</organism>
<proteinExistence type="predicted"/>
<comment type="caution">
    <text evidence="1">The sequence shown here is derived from an EMBL/GenBank/DDBJ whole genome shotgun (WGS) entry which is preliminary data.</text>
</comment>
<accession>A0ABN9GEQ3</accession>
<dbReference type="Proteomes" id="UP001162483">
    <property type="component" value="Unassembled WGS sequence"/>
</dbReference>
<sequence length="44" mass="4821">MPKKPETGTRLHNEARSAAAPSSVLTAREFLLAFGKRASCFFKP</sequence>
<reference evidence="1" key="1">
    <citation type="submission" date="2023-05" db="EMBL/GenBank/DDBJ databases">
        <authorList>
            <person name="Stuckert A."/>
        </authorList>
    </citation>
    <scope>NUCLEOTIDE SEQUENCE</scope>
</reference>
<keyword evidence="2" id="KW-1185">Reference proteome</keyword>
<evidence type="ECO:0000313" key="2">
    <source>
        <dbReference type="Proteomes" id="UP001162483"/>
    </source>
</evidence>
<dbReference type="EMBL" id="CATNWA010018444">
    <property type="protein sequence ID" value="CAI9607414.1"/>
    <property type="molecule type" value="Genomic_DNA"/>
</dbReference>
<evidence type="ECO:0000313" key="1">
    <source>
        <dbReference type="EMBL" id="CAI9607414.1"/>
    </source>
</evidence>
<feature type="non-terminal residue" evidence="1">
    <location>
        <position position="44"/>
    </location>
</feature>
<protein>
    <submittedName>
        <fullName evidence="1">Uncharacterized protein</fullName>
    </submittedName>
</protein>